<evidence type="ECO:0000313" key="3">
    <source>
        <dbReference type="EMBL" id="PAV69278.1"/>
    </source>
</evidence>
<sequence>MPPLQHPQAPKLPRRVLRMAVLLGMAAIAGNAFAQPPRSTSSAQQQTPDVKEEGLTLPETLVQETRDALGAPPPEYAGGQVGSGSRVGLMGNKDFSETPTSAR</sequence>
<feature type="chain" id="PRO_5013013979" evidence="2">
    <location>
        <begin position="35"/>
        <end position="103"/>
    </location>
</feature>
<evidence type="ECO:0000256" key="2">
    <source>
        <dbReference type="SAM" id="SignalP"/>
    </source>
</evidence>
<reference evidence="3 4" key="1">
    <citation type="journal article" date="2017" name="Curr. Biol.">
        <title>Genome architecture and evolution of a unichromosomal asexual nematode.</title>
        <authorList>
            <person name="Fradin H."/>
            <person name="Zegar C."/>
            <person name="Gutwein M."/>
            <person name="Lucas J."/>
            <person name="Kovtun M."/>
            <person name="Corcoran D."/>
            <person name="Baugh L.R."/>
            <person name="Kiontke K."/>
            <person name="Gunsalus K."/>
            <person name="Fitch D.H."/>
            <person name="Piano F."/>
        </authorList>
    </citation>
    <scope>NUCLEOTIDE SEQUENCE [LARGE SCALE GENOMIC DNA]</scope>
    <source>
        <strain evidence="3">PF1309</strain>
    </source>
</reference>
<keyword evidence="2" id="KW-0732">Signal</keyword>
<proteinExistence type="predicted"/>
<feature type="region of interest" description="Disordered" evidence="1">
    <location>
        <begin position="33"/>
        <end position="103"/>
    </location>
</feature>
<evidence type="ECO:0000313" key="4">
    <source>
        <dbReference type="Proteomes" id="UP000218231"/>
    </source>
</evidence>
<organism evidence="3 4">
    <name type="scientific">Diploscapter pachys</name>
    <dbReference type="NCBI Taxonomy" id="2018661"/>
    <lineage>
        <taxon>Eukaryota</taxon>
        <taxon>Metazoa</taxon>
        <taxon>Ecdysozoa</taxon>
        <taxon>Nematoda</taxon>
        <taxon>Chromadorea</taxon>
        <taxon>Rhabditida</taxon>
        <taxon>Rhabditina</taxon>
        <taxon>Rhabditomorpha</taxon>
        <taxon>Rhabditoidea</taxon>
        <taxon>Rhabditidae</taxon>
        <taxon>Diploscapter</taxon>
    </lineage>
</organism>
<dbReference type="Proteomes" id="UP000218231">
    <property type="component" value="Unassembled WGS sequence"/>
</dbReference>
<gene>
    <name evidence="3" type="ORF">WR25_10984</name>
</gene>
<feature type="compositionally biased region" description="Polar residues" evidence="1">
    <location>
        <begin position="37"/>
        <end position="48"/>
    </location>
</feature>
<feature type="signal peptide" evidence="2">
    <location>
        <begin position="1"/>
        <end position="34"/>
    </location>
</feature>
<evidence type="ECO:0000256" key="1">
    <source>
        <dbReference type="SAM" id="MobiDB-lite"/>
    </source>
</evidence>
<comment type="caution">
    <text evidence="3">The sequence shown here is derived from an EMBL/GenBank/DDBJ whole genome shotgun (WGS) entry which is preliminary data.</text>
</comment>
<keyword evidence="4" id="KW-1185">Reference proteome</keyword>
<name>A0A2A2K5S9_9BILA</name>
<accession>A0A2A2K5S9</accession>
<dbReference type="AlphaFoldDB" id="A0A2A2K5S9"/>
<dbReference type="EMBL" id="LIAE01009558">
    <property type="protein sequence ID" value="PAV69278.1"/>
    <property type="molecule type" value="Genomic_DNA"/>
</dbReference>
<protein>
    <submittedName>
        <fullName evidence="3">Uncharacterized protein</fullName>
    </submittedName>
</protein>